<reference evidence="3" key="1">
    <citation type="submission" date="2022-03" db="EMBL/GenBank/DDBJ databases">
        <title>A functionally conserved STORR gene fusion in Papaver species that diverged 16.8 million years ago.</title>
        <authorList>
            <person name="Catania T."/>
        </authorList>
    </citation>
    <scope>NUCLEOTIDE SEQUENCE</scope>
    <source>
        <strain evidence="3">S-191538</strain>
    </source>
</reference>
<dbReference type="InterPro" id="IPR003854">
    <property type="entry name" value="GASA"/>
</dbReference>
<accession>A0AA42AQY7</accession>
<feature type="signal peptide" evidence="2">
    <location>
        <begin position="1"/>
        <end position="30"/>
    </location>
</feature>
<keyword evidence="4" id="KW-1185">Reference proteome</keyword>
<evidence type="ECO:0000313" key="3">
    <source>
        <dbReference type="EMBL" id="MCL7039613.1"/>
    </source>
</evidence>
<evidence type="ECO:0000313" key="4">
    <source>
        <dbReference type="Proteomes" id="UP001177140"/>
    </source>
</evidence>
<gene>
    <name evidence="3" type="ORF">MKW94_004197</name>
</gene>
<comment type="similarity">
    <text evidence="1">Belongs to the GASA family.</text>
</comment>
<comment type="caution">
    <text evidence="3">The sequence shown here is derived from an EMBL/GenBank/DDBJ whole genome shotgun (WGS) entry which is preliminary data.</text>
</comment>
<dbReference type="PANTHER" id="PTHR23201">
    <property type="entry name" value="EXTENSIN, PROLINE-RICH PROTEIN"/>
    <property type="match status" value="1"/>
</dbReference>
<dbReference type="EMBL" id="JAJJMA010203205">
    <property type="protein sequence ID" value="MCL7039613.1"/>
    <property type="molecule type" value="Genomic_DNA"/>
</dbReference>
<protein>
    <submittedName>
        <fullName evidence="3">Uncharacterized protein</fullName>
    </submittedName>
</protein>
<proteinExistence type="inferred from homology"/>
<dbReference type="AlphaFoldDB" id="A0AA42AQY7"/>
<keyword evidence="2" id="KW-0732">Signal</keyword>
<evidence type="ECO:0000256" key="2">
    <source>
        <dbReference type="SAM" id="SignalP"/>
    </source>
</evidence>
<dbReference type="PANTHER" id="PTHR23201:SF108">
    <property type="entry name" value="GIBBERELLIN-REGULATED PROTEIN 6"/>
    <property type="match status" value="1"/>
</dbReference>
<sequence>MAISYTMKFVALLLLALFVVSMLESTQVSAKGLKRRYGPGTVKPAECPGRCRFRCSKTKHRFDFCYAGCMSCCNSCKCVPPGTSGFRYVCACYDLKRTKKGGPKCP</sequence>
<dbReference type="Pfam" id="PF02704">
    <property type="entry name" value="GASA"/>
    <property type="match status" value="1"/>
</dbReference>
<name>A0AA42AQY7_PAPNU</name>
<evidence type="ECO:0000256" key="1">
    <source>
        <dbReference type="ARBA" id="ARBA00010582"/>
    </source>
</evidence>
<dbReference type="Proteomes" id="UP001177140">
    <property type="component" value="Unassembled WGS sequence"/>
</dbReference>
<organism evidence="3 4">
    <name type="scientific">Papaver nudicaule</name>
    <name type="common">Iceland poppy</name>
    <dbReference type="NCBI Taxonomy" id="74823"/>
    <lineage>
        <taxon>Eukaryota</taxon>
        <taxon>Viridiplantae</taxon>
        <taxon>Streptophyta</taxon>
        <taxon>Embryophyta</taxon>
        <taxon>Tracheophyta</taxon>
        <taxon>Spermatophyta</taxon>
        <taxon>Magnoliopsida</taxon>
        <taxon>Ranunculales</taxon>
        <taxon>Papaveraceae</taxon>
        <taxon>Papaveroideae</taxon>
        <taxon>Papaver</taxon>
    </lineage>
</organism>
<feature type="chain" id="PRO_5041392934" evidence="2">
    <location>
        <begin position="31"/>
        <end position="106"/>
    </location>
</feature>